<dbReference type="AlphaFoldDB" id="E4XVI1"/>
<evidence type="ECO:0000256" key="1">
    <source>
        <dbReference type="SAM" id="SignalP"/>
    </source>
</evidence>
<gene>
    <name evidence="2" type="ORF">GSOID_T00005511001</name>
</gene>
<dbReference type="OrthoDB" id="10418356at2759"/>
<accession>E4XVI1</accession>
<dbReference type="InParanoid" id="E4XVI1"/>
<sequence>MKIGSKKMKRIWKILLIFGLLGGNANGQYDCAGEGVLLDGTNSTSLDCSGCNSTIGYADDSTGSACACDASLGYASVAAGGACECDPTGNFDGVFSPPTRCACAATYTDINTSGAPDCQKKNCADVGVDTADSPNCINCLTADGFIDINGICECDPSLGFALDSSTNNCTCDSSGNYDPSFVFDGTTRCPCYEDDGYSDQNSTGTPDCQIDCTLDVFDGSTNDTTGACLCDVNQGYTGSDPKACGCNSALNMVDTDSSVTFDRCSCNTVNDFIDIVTDITVTPDCRCKTYDGNSSATTNLFLINSAGDQCFHCYSDVDADGSPDLIGDTVASYGTTCICPSGYHLSDSQECFHCSADLTTESGWRGITKISIDTNCGLDDAGVGTTCAVDTNADQPNTGPCKPDNVLNAACENGRCKCDTDYYANEAREFCVYCPAPGKWDPNNFHCGDKEYWYGDDTRGWCNRCEVQKEYAQENITAFHFIDNSQQPTCTCLCNTANKYWYNVEQHNCYPTSDFFCPKCADSTTLGQLPNEPEGVSFDCWNMNTVSNTQWNIDSDKYFCNPNQGGVCRTRTYAYELKDRNSEVVGIIRDCGDDLVTIDDVFSEFVNDQYHVFTDTEILGTRKTEGQSIQIREICTPPMETTALGKPFLS</sequence>
<proteinExistence type="predicted"/>
<keyword evidence="3" id="KW-1185">Reference proteome</keyword>
<reference evidence="2" key="1">
    <citation type="journal article" date="2010" name="Science">
        <title>Plasticity of animal genome architecture unmasked by rapid evolution of a pelagic tunicate.</title>
        <authorList>
            <person name="Denoeud F."/>
            <person name="Henriet S."/>
            <person name="Mungpakdee S."/>
            <person name="Aury J.M."/>
            <person name="Da Silva C."/>
            <person name="Brinkmann H."/>
            <person name="Mikhaleva J."/>
            <person name="Olsen L.C."/>
            <person name="Jubin C."/>
            <person name="Canestro C."/>
            <person name="Bouquet J.M."/>
            <person name="Danks G."/>
            <person name="Poulain J."/>
            <person name="Campsteijn C."/>
            <person name="Adamski M."/>
            <person name="Cross I."/>
            <person name="Yadetie F."/>
            <person name="Muffato M."/>
            <person name="Louis A."/>
            <person name="Butcher S."/>
            <person name="Tsagkogeorga G."/>
            <person name="Konrad A."/>
            <person name="Singh S."/>
            <person name="Jensen M.F."/>
            <person name="Cong E.H."/>
            <person name="Eikeseth-Otteraa H."/>
            <person name="Noel B."/>
            <person name="Anthouard V."/>
            <person name="Porcel B.M."/>
            <person name="Kachouri-Lafond R."/>
            <person name="Nishino A."/>
            <person name="Ugolini M."/>
            <person name="Chourrout P."/>
            <person name="Nishida H."/>
            <person name="Aasland R."/>
            <person name="Huzurbazar S."/>
            <person name="Westhof E."/>
            <person name="Delsuc F."/>
            <person name="Lehrach H."/>
            <person name="Reinhardt R."/>
            <person name="Weissenbach J."/>
            <person name="Roy S.W."/>
            <person name="Artiguenave F."/>
            <person name="Postlethwait J.H."/>
            <person name="Manak J.R."/>
            <person name="Thompson E.M."/>
            <person name="Jaillon O."/>
            <person name="Du Pasquier L."/>
            <person name="Boudinot P."/>
            <person name="Liberles D.A."/>
            <person name="Volff J.N."/>
            <person name="Philippe H."/>
            <person name="Lenhard B."/>
            <person name="Roest Crollius H."/>
            <person name="Wincker P."/>
            <person name="Chourrout D."/>
        </authorList>
    </citation>
    <scope>NUCLEOTIDE SEQUENCE [LARGE SCALE GENOMIC DNA]</scope>
</reference>
<feature type="chain" id="PRO_5003190584" evidence="1">
    <location>
        <begin position="28"/>
        <end position="650"/>
    </location>
</feature>
<dbReference type="EMBL" id="FN653212">
    <property type="protein sequence ID" value="CBY13699.1"/>
    <property type="molecule type" value="Genomic_DNA"/>
</dbReference>
<name>E4XVI1_OIKDI</name>
<dbReference type="Proteomes" id="UP000001307">
    <property type="component" value="Unassembled WGS sequence"/>
</dbReference>
<organism evidence="2">
    <name type="scientific">Oikopleura dioica</name>
    <name type="common">Tunicate</name>
    <dbReference type="NCBI Taxonomy" id="34765"/>
    <lineage>
        <taxon>Eukaryota</taxon>
        <taxon>Metazoa</taxon>
        <taxon>Chordata</taxon>
        <taxon>Tunicata</taxon>
        <taxon>Appendicularia</taxon>
        <taxon>Copelata</taxon>
        <taxon>Oikopleuridae</taxon>
        <taxon>Oikopleura</taxon>
    </lineage>
</organism>
<evidence type="ECO:0000313" key="3">
    <source>
        <dbReference type="Proteomes" id="UP000001307"/>
    </source>
</evidence>
<feature type="signal peptide" evidence="1">
    <location>
        <begin position="1"/>
        <end position="27"/>
    </location>
</feature>
<keyword evidence="1" id="KW-0732">Signal</keyword>
<evidence type="ECO:0000313" key="2">
    <source>
        <dbReference type="EMBL" id="CBY13699.1"/>
    </source>
</evidence>
<protein>
    <submittedName>
        <fullName evidence="2">Uncharacterized protein</fullName>
    </submittedName>
</protein>